<evidence type="ECO:0000256" key="4">
    <source>
        <dbReference type="ARBA" id="ARBA00022989"/>
    </source>
</evidence>
<dbReference type="PANTHER" id="PTHR33545">
    <property type="entry name" value="UPF0750 MEMBRANE PROTEIN YITT-RELATED"/>
    <property type="match status" value="1"/>
</dbReference>
<name>A0A5C1QNQ5_9SPIO</name>
<feature type="transmembrane region" description="Helical" evidence="6">
    <location>
        <begin position="109"/>
        <end position="128"/>
    </location>
</feature>
<proteinExistence type="predicted"/>
<dbReference type="PANTHER" id="PTHR33545:SF5">
    <property type="entry name" value="UPF0750 MEMBRANE PROTEIN YITT"/>
    <property type="match status" value="1"/>
</dbReference>
<sequence length="288" mass="31346">MSSRIKSIVGEIPSFLKISTGCLIMALGMNLFLIPNKIAAGGLSGIGIVIYHLFNFPVGVSVLILNIPLFLISWKLLGTSFGVKTLFSTILFSLLVDGTSFLRPMTDDLILSVIFGGVLVGLGLGIIFRNDATTGGTDLAAKIFHKLIPFMSIGQILLITDALVVVLAATVFGQYELALYASVSIFITARIIDVVVVGINYSKAAYIISLQSGRISSRILEELNRGVTELKGRGMFTGMDRPVLMCVLRSRDIPLMKKIVQDEDPQAFIFISDVREVFGEGFSFEQKR</sequence>
<evidence type="ECO:0000259" key="7">
    <source>
        <dbReference type="Pfam" id="PF10035"/>
    </source>
</evidence>
<dbReference type="GO" id="GO:0005886">
    <property type="term" value="C:plasma membrane"/>
    <property type="evidence" value="ECO:0007669"/>
    <property type="project" value="UniProtKB-SubCell"/>
</dbReference>
<comment type="subcellular location">
    <subcellularLocation>
        <location evidence="1">Cell membrane</location>
        <topology evidence="1">Multi-pass membrane protein</topology>
    </subcellularLocation>
</comment>
<accession>A0A5C1QNQ5</accession>
<evidence type="ECO:0000313" key="8">
    <source>
        <dbReference type="EMBL" id="QEN07812.1"/>
    </source>
</evidence>
<dbReference type="EMBL" id="CP036150">
    <property type="protein sequence ID" value="QEN07812.1"/>
    <property type="molecule type" value="Genomic_DNA"/>
</dbReference>
<dbReference type="Pfam" id="PF10035">
    <property type="entry name" value="DUF2179"/>
    <property type="match status" value="1"/>
</dbReference>
<dbReference type="InterPro" id="IPR019264">
    <property type="entry name" value="DUF2179"/>
</dbReference>
<keyword evidence="9" id="KW-1185">Reference proteome</keyword>
<dbReference type="KEGG" id="ock:EXM22_07345"/>
<evidence type="ECO:0000313" key="9">
    <source>
        <dbReference type="Proteomes" id="UP000324209"/>
    </source>
</evidence>
<dbReference type="Gene3D" id="3.30.70.120">
    <property type="match status" value="1"/>
</dbReference>
<evidence type="ECO:0000256" key="3">
    <source>
        <dbReference type="ARBA" id="ARBA00022692"/>
    </source>
</evidence>
<dbReference type="Pfam" id="PF02588">
    <property type="entry name" value="YitT_membrane"/>
    <property type="match status" value="1"/>
</dbReference>
<dbReference type="Proteomes" id="UP000324209">
    <property type="component" value="Chromosome"/>
</dbReference>
<keyword evidence="3 6" id="KW-0812">Transmembrane</keyword>
<feature type="domain" description="DUF2179" evidence="7">
    <location>
        <begin position="225"/>
        <end position="279"/>
    </location>
</feature>
<dbReference type="AlphaFoldDB" id="A0A5C1QNQ5"/>
<reference evidence="8 9" key="1">
    <citation type="submission" date="2019-02" db="EMBL/GenBank/DDBJ databases">
        <title>Complete Genome Sequence and Methylome Analysis of free living Spirochaetas.</title>
        <authorList>
            <person name="Fomenkov A."/>
            <person name="Dubinina G."/>
            <person name="Leshcheva N."/>
            <person name="Mikheeva N."/>
            <person name="Grabovich M."/>
            <person name="Vincze T."/>
            <person name="Roberts R.J."/>
        </authorList>
    </citation>
    <scope>NUCLEOTIDE SEQUENCE [LARGE SCALE GENOMIC DNA]</scope>
    <source>
        <strain evidence="8 9">K2</strain>
    </source>
</reference>
<gene>
    <name evidence="8" type="ORF">EXM22_07345</name>
</gene>
<dbReference type="InterPro" id="IPR015867">
    <property type="entry name" value="N-reg_PII/ATP_PRibTrfase_C"/>
</dbReference>
<dbReference type="CDD" id="cd16380">
    <property type="entry name" value="YitT_C"/>
    <property type="match status" value="1"/>
</dbReference>
<dbReference type="OrthoDB" id="3180973at2"/>
<evidence type="ECO:0000256" key="6">
    <source>
        <dbReference type="SAM" id="Phobius"/>
    </source>
</evidence>
<keyword evidence="4 6" id="KW-1133">Transmembrane helix</keyword>
<keyword evidence="5 6" id="KW-0472">Membrane</keyword>
<dbReference type="InterPro" id="IPR051461">
    <property type="entry name" value="UPF0750_membrane"/>
</dbReference>
<organism evidence="8 9">
    <name type="scientific">Oceanispirochaeta crateris</name>
    <dbReference type="NCBI Taxonomy" id="2518645"/>
    <lineage>
        <taxon>Bacteria</taxon>
        <taxon>Pseudomonadati</taxon>
        <taxon>Spirochaetota</taxon>
        <taxon>Spirochaetia</taxon>
        <taxon>Spirochaetales</taxon>
        <taxon>Spirochaetaceae</taxon>
        <taxon>Oceanispirochaeta</taxon>
    </lineage>
</organism>
<protein>
    <submittedName>
        <fullName evidence="8">YitT family protein</fullName>
    </submittedName>
</protein>
<feature type="transmembrane region" description="Helical" evidence="6">
    <location>
        <begin position="148"/>
        <end position="172"/>
    </location>
</feature>
<dbReference type="InterPro" id="IPR003740">
    <property type="entry name" value="YitT"/>
</dbReference>
<evidence type="ECO:0000256" key="5">
    <source>
        <dbReference type="ARBA" id="ARBA00023136"/>
    </source>
</evidence>
<evidence type="ECO:0000256" key="2">
    <source>
        <dbReference type="ARBA" id="ARBA00022475"/>
    </source>
</evidence>
<feature type="transmembrane region" description="Helical" evidence="6">
    <location>
        <begin position="54"/>
        <end position="74"/>
    </location>
</feature>
<evidence type="ECO:0000256" key="1">
    <source>
        <dbReference type="ARBA" id="ARBA00004651"/>
    </source>
</evidence>
<dbReference type="RefSeq" id="WP_149485892.1">
    <property type="nucleotide sequence ID" value="NZ_CP036150.1"/>
</dbReference>
<keyword evidence="2" id="KW-1003">Cell membrane</keyword>
<dbReference type="PIRSF" id="PIRSF006483">
    <property type="entry name" value="Membrane_protein_YitT"/>
    <property type="match status" value="1"/>
</dbReference>
<feature type="transmembrane region" description="Helical" evidence="6">
    <location>
        <begin position="178"/>
        <end position="201"/>
    </location>
</feature>
<feature type="transmembrane region" description="Helical" evidence="6">
    <location>
        <begin position="12"/>
        <end position="34"/>
    </location>
</feature>